<sequence>MGLLDEIIDGASSDSVTTTNLLRKVQTVAHRVGANELTAWVRAELDGYEPGASLPTYRGPFAATVRAVWAGPFGSSATSILTQVGTPDYMHPLFEDRFLQGIPEIEELSSKQDELGIAWDGTALAHYNKLVQKDAVPRFEMMGVYSAHRVVTPAALRSVVESVRTKALELALDLQSADPRAGEVGGPTKADPAVDRAVMVNVNHIYGDVANVAQGTGISQSATVTKDDIESLARALVDLLADPKAAVQAMAIITGDDPPPTKKSKLQKLGSALGNGATAIGTGITSDVAAAGLLHLAGQFLGW</sequence>
<gene>
    <name evidence="2" type="ORF">GCM10009775_11540</name>
</gene>
<evidence type="ECO:0000313" key="2">
    <source>
        <dbReference type="EMBL" id="GAA1920695.1"/>
    </source>
</evidence>
<reference evidence="2 3" key="1">
    <citation type="journal article" date="2019" name="Int. J. Syst. Evol. Microbiol.">
        <title>The Global Catalogue of Microorganisms (GCM) 10K type strain sequencing project: providing services to taxonomists for standard genome sequencing and annotation.</title>
        <authorList>
            <consortium name="The Broad Institute Genomics Platform"/>
            <consortium name="The Broad Institute Genome Sequencing Center for Infectious Disease"/>
            <person name="Wu L."/>
            <person name="Ma J."/>
        </authorList>
    </citation>
    <scope>NUCLEOTIDE SEQUENCE [LARGE SCALE GENOMIC DNA]</scope>
    <source>
        <strain evidence="2 3">JCM 14900</strain>
    </source>
</reference>
<protein>
    <recommendedName>
        <fullName evidence="1">AbiTii domain-containing protein</fullName>
    </recommendedName>
</protein>
<organism evidence="2 3">
    <name type="scientific">Microbacterium aoyamense</name>
    <dbReference type="NCBI Taxonomy" id="344166"/>
    <lineage>
        <taxon>Bacteria</taxon>
        <taxon>Bacillati</taxon>
        <taxon>Actinomycetota</taxon>
        <taxon>Actinomycetes</taxon>
        <taxon>Micrococcales</taxon>
        <taxon>Microbacteriaceae</taxon>
        <taxon>Microbacterium</taxon>
    </lineage>
</organism>
<proteinExistence type="predicted"/>
<dbReference type="Pfam" id="PF18864">
    <property type="entry name" value="AbiTii"/>
    <property type="match status" value="1"/>
</dbReference>
<evidence type="ECO:0000313" key="3">
    <source>
        <dbReference type="Proteomes" id="UP001501343"/>
    </source>
</evidence>
<evidence type="ECO:0000259" key="1">
    <source>
        <dbReference type="Pfam" id="PF18864"/>
    </source>
</evidence>
<feature type="domain" description="AbiTii" evidence="1">
    <location>
        <begin position="3"/>
        <end position="190"/>
    </location>
</feature>
<dbReference type="InterPro" id="IPR041304">
    <property type="entry name" value="AbiTii"/>
</dbReference>
<dbReference type="RefSeq" id="WP_248146289.1">
    <property type="nucleotide sequence ID" value="NZ_BAAAOF010000002.1"/>
</dbReference>
<name>A0ABN2PG04_9MICO</name>
<dbReference type="EMBL" id="BAAAOF010000002">
    <property type="protein sequence ID" value="GAA1920695.1"/>
    <property type="molecule type" value="Genomic_DNA"/>
</dbReference>
<accession>A0ABN2PG04</accession>
<keyword evidence="3" id="KW-1185">Reference proteome</keyword>
<comment type="caution">
    <text evidence="2">The sequence shown here is derived from an EMBL/GenBank/DDBJ whole genome shotgun (WGS) entry which is preliminary data.</text>
</comment>
<dbReference type="Proteomes" id="UP001501343">
    <property type="component" value="Unassembled WGS sequence"/>
</dbReference>